<evidence type="ECO:0000313" key="2">
    <source>
        <dbReference type="Proteomes" id="UP001276659"/>
    </source>
</evidence>
<sequence>MEDSQEEEIHKQRQQLVQLVQGLEKKIVNLIVRTLHLVVSNQDLVSLAVYLPGVDGGDVWDLHNQNLYFAEDLFSNSTTNVYACIPKALGKMVGIKTLSIGYTKDIELAEKVAPTTGAPQLFVRTCPEGKSLDLNQEERACWLDKGWYLQGKTAHKTLVMDC</sequence>
<evidence type="ECO:0000313" key="1">
    <source>
        <dbReference type="EMBL" id="KAK3175371.1"/>
    </source>
</evidence>
<dbReference type="EMBL" id="JASNWA010000006">
    <property type="protein sequence ID" value="KAK3175371.1"/>
    <property type="molecule type" value="Genomic_DNA"/>
</dbReference>
<name>A0AAD9ZBV9_9LECA</name>
<dbReference type="Proteomes" id="UP001276659">
    <property type="component" value="Unassembled WGS sequence"/>
</dbReference>
<reference evidence="1" key="1">
    <citation type="submission" date="2022-11" db="EMBL/GenBank/DDBJ databases">
        <title>Chromosomal genome sequence assembly and mating type (MAT) locus characterization of the leprose asexual lichenized fungus Lepraria neglecta (Nyl.) Erichsen.</title>
        <authorList>
            <person name="Allen J.L."/>
            <person name="Pfeffer B."/>
        </authorList>
    </citation>
    <scope>NUCLEOTIDE SEQUENCE</scope>
    <source>
        <strain evidence="1">Allen 5258</strain>
    </source>
</reference>
<protein>
    <submittedName>
        <fullName evidence="1">Uncharacterized protein</fullName>
    </submittedName>
</protein>
<accession>A0AAD9ZBV9</accession>
<dbReference type="AlphaFoldDB" id="A0AAD9ZBV9"/>
<gene>
    <name evidence="1" type="ORF">OEA41_002618</name>
</gene>
<organism evidence="1 2">
    <name type="scientific">Lepraria neglecta</name>
    <dbReference type="NCBI Taxonomy" id="209136"/>
    <lineage>
        <taxon>Eukaryota</taxon>
        <taxon>Fungi</taxon>
        <taxon>Dikarya</taxon>
        <taxon>Ascomycota</taxon>
        <taxon>Pezizomycotina</taxon>
        <taxon>Lecanoromycetes</taxon>
        <taxon>OSLEUM clade</taxon>
        <taxon>Lecanoromycetidae</taxon>
        <taxon>Lecanorales</taxon>
        <taxon>Lecanorineae</taxon>
        <taxon>Stereocaulaceae</taxon>
        <taxon>Lepraria</taxon>
    </lineage>
</organism>
<comment type="caution">
    <text evidence="1">The sequence shown here is derived from an EMBL/GenBank/DDBJ whole genome shotgun (WGS) entry which is preliminary data.</text>
</comment>
<proteinExistence type="predicted"/>
<keyword evidence="2" id="KW-1185">Reference proteome</keyword>